<dbReference type="InterPro" id="IPR004481">
    <property type="entry name" value="K/Na/Ca-exchanger"/>
</dbReference>
<evidence type="ECO:0000313" key="8">
    <source>
        <dbReference type="Proteomes" id="UP000185891"/>
    </source>
</evidence>
<feature type="transmembrane region" description="Helical" evidence="5">
    <location>
        <begin position="189"/>
        <end position="216"/>
    </location>
</feature>
<proteinExistence type="predicted"/>
<dbReference type="EMBL" id="MFAA01000046">
    <property type="protein sequence ID" value="OGD67982.1"/>
    <property type="molecule type" value="Genomic_DNA"/>
</dbReference>
<evidence type="ECO:0000259" key="6">
    <source>
        <dbReference type="Pfam" id="PF01699"/>
    </source>
</evidence>
<protein>
    <recommendedName>
        <fullName evidence="6">Sodium/calcium exchanger membrane region domain-containing protein</fullName>
    </recommendedName>
</protein>
<dbReference type="InterPro" id="IPR004837">
    <property type="entry name" value="NaCa_Exmemb"/>
</dbReference>
<dbReference type="GO" id="GO:0008273">
    <property type="term" value="F:calcium, potassium:sodium antiporter activity"/>
    <property type="evidence" value="ECO:0007669"/>
    <property type="project" value="TreeGrafter"/>
</dbReference>
<dbReference type="PANTHER" id="PTHR10846:SF8">
    <property type="entry name" value="INNER MEMBRANE PROTEIN YRBG"/>
    <property type="match status" value="1"/>
</dbReference>
<feature type="transmembrane region" description="Helical" evidence="5">
    <location>
        <begin position="260"/>
        <end position="278"/>
    </location>
</feature>
<feature type="transmembrane region" description="Helical" evidence="5">
    <location>
        <begin position="70"/>
        <end position="91"/>
    </location>
</feature>
<keyword evidence="3 5" id="KW-1133">Transmembrane helix</keyword>
<dbReference type="Gene3D" id="1.20.1420.30">
    <property type="entry name" value="NCX, central ion-binding region"/>
    <property type="match status" value="1"/>
</dbReference>
<name>A0A1F5EKN8_9BACT</name>
<dbReference type="InterPro" id="IPR044880">
    <property type="entry name" value="NCX_ion-bd_dom_sf"/>
</dbReference>
<comment type="subcellular location">
    <subcellularLocation>
        <location evidence="1">Membrane</location>
        <topology evidence="1">Multi-pass membrane protein</topology>
    </subcellularLocation>
</comment>
<keyword evidence="4 5" id="KW-0472">Membrane</keyword>
<evidence type="ECO:0000256" key="2">
    <source>
        <dbReference type="ARBA" id="ARBA00022692"/>
    </source>
</evidence>
<evidence type="ECO:0000256" key="4">
    <source>
        <dbReference type="ARBA" id="ARBA00023136"/>
    </source>
</evidence>
<evidence type="ECO:0000256" key="5">
    <source>
        <dbReference type="SAM" id="Phobius"/>
    </source>
</evidence>
<feature type="transmembrane region" description="Helical" evidence="5">
    <location>
        <begin position="290"/>
        <end position="307"/>
    </location>
</feature>
<dbReference type="PANTHER" id="PTHR10846">
    <property type="entry name" value="SODIUM/POTASSIUM/CALCIUM EXCHANGER"/>
    <property type="match status" value="1"/>
</dbReference>
<sequence>MINNLFIFATSLFLVIRGATMATKHAEIIAENYHLSKYIVGFIIVAIVSILPETFIAINSAIQGIPAFGLGTLFGGNIADLTLIFAILVLFEKRSLKIESKIFKNHRVYPSLLFLPIILGFNGHFSRLEGIILIIAGVVFYYLSLKGEVDGKKESLNKKDKYKSIFMLLFSMTILLVGSHFTVTSATHIANLIGISPIFIGMLVVGLGTTIPELVFSLKSVRKNNDSLAVGDILGTVLADATIVVGIIALINPFFFPQRIIYVTGLFMVAASFMLFNFMNTGEKITKKEAYMLFVFWLLFVFVEFIVSV</sequence>
<accession>A0A1F5EKN8</accession>
<evidence type="ECO:0000256" key="1">
    <source>
        <dbReference type="ARBA" id="ARBA00004141"/>
    </source>
</evidence>
<gene>
    <name evidence="7" type="ORF">A3E89_01050</name>
</gene>
<organism evidence="7 8">
    <name type="scientific">Candidatus Campbellbacteria bacterium RIFCSPHIGHO2_12_FULL_35_10</name>
    <dbReference type="NCBI Taxonomy" id="1797578"/>
    <lineage>
        <taxon>Bacteria</taxon>
        <taxon>Candidatus Campbelliibacteriota</taxon>
    </lineage>
</organism>
<dbReference type="GO" id="GO:0005886">
    <property type="term" value="C:plasma membrane"/>
    <property type="evidence" value="ECO:0007669"/>
    <property type="project" value="TreeGrafter"/>
</dbReference>
<evidence type="ECO:0000256" key="3">
    <source>
        <dbReference type="ARBA" id="ARBA00022989"/>
    </source>
</evidence>
<feature type="domain" description="Sodium/calcium exchanger membrane region" evidence="6">
    <location>
        <begin position="5"/>
        <end position="145"/>
    </location>
</feature>
<feature type="transmembrane region" description="Helical" evidence="5">
    <location>
        <begin position="111"/>
        <end position="143"/>
    </location>
</feature>
<dbReference type="Proteomes" id="UP000185891">
    <property type="component" value="Unassembled WGS sequence"/>
</dbReference>
<feature type="domain" description="Sodium/calcium exchanger membrane region" evidence="6">
    <location>
        <begin position="164"/>
        <end position="303"/>
    </location>
</feature>
<feature type="transmembrane region" description="Helical" evidence="5">
    <location>
        <begin position="164"/>
        <end position="183"/>
    </location>
</feature>
<evidence type="ECO:0000313" key="7">
    <source>
        <dbReference type="EMBL" id="OGD67982.1"/>
    </source>
</evidence>
<dbReference type="Pfam" id="PF01699">
    <property type="entry name" value="Na_Ca_ex"/>
    <property type="match status" value="2"/>
</dbReference>
<comment type="caution">
    <text evidence="7">The sequence shown here is derived from an EMBL/GenBank/DDBJ whole genome shotgun (WGS) entry which is preliminary data.</text>
</comment>
<reference evidence="7 8" key="1">
    <citation type="journal article" date="2016" name="Nat. Commun.">
        <title>Thousands of microbial genomes shed light on interconnected biogeochemical processes in an aquifer system.</title>
        <authorList>
            <person name="Anantharaman K."/>
            <person name="Brown C.T."/>
            <person name="Hug L.A."/>
            <person name="Sharon I."/>
            <person name="Castelle C.J."/>
            <person name="Probst A.J."/>
            <person name="Thomas B.C."/>
            <person name="Singh A."/>
            <person name="Wilkins M.J."/>
            <person name="Karaoz U."/>
            <person name="Brodie E.L."/>
            <person name="Williams K.H."/>
            <person name="Hubbard S.S."/>
            <person name="Banfield J.F."/>
        </authorList>
    </citation>
    <scope>NUCLEOTIDE SEQUENCE [LARGE SCALE GENOMIC DNA]</scope>
</reference>
<dbReference type="GO" id="GO:0006874">
    <property type="term" value="P:intracellular calcium ion homeostasis"/>
    <property type="evidence" value="ECO:0007669"/>
    <property type="project" value="TreeGrafter"/>
</dbReference>
<feature type="transmembrane region" description="Helical" evidence="5">
    <location>
        <begin position="228"/>
        <end position="254"/>
    </location>
</feature>
<dbReference type="GO" id="GO:0005262">
    <property type="term" value="F:calcium channel activity"/>
    <property type="evidence" value="ECO:0007669"/>
    <property type="project" value="TreeGrafter"/>
</dbReference>
<feature type="transmembrane region" description="Helical" evidence="5">
    <location>
        <begin position="38"/>
        <end position="58"/>
    </location>
</feature>
<keyword evidence="2 5" id="KW-0812">Transmembrane</keyword>
<dbReference type="AlphaFoldDB" id="A0A1F5EKN8"/>